<dbReference type="SUPFAM" id="SSF51695">
    <property type="entry name" value="PLC-like phosphodiesterases"/>
    <property type="match status" value="1"/>
</dbReference>
<organism evidence="3 4">
    <name type="scientific">Micromonospora arborensis</name>
    <dbReference type="NCBI Taxonomy" id="2116518"/>
    <lineage>
        <taxon>Bacteria</taxon>
        <taxon>Bacillati</taxon>
        <taxon>Actinomycetota</taxon>
        <taxon>Actinomycetes</taxon>
        <taxon>Micromonosporales</taxon>
        <taxon>Micromonosporaceae</taxon>
        <taxon>Micromonospora</taxon>
    </lineage>
</organism>
<dbReference type="GO" id="GO:0008081">
    <property type="term" value="F:phosphoric diester hydrolase activity"/>
    <property type="evidence" value="ECO:0007669"/>
    <property type="project" value="InterPro"/>
</dbReference>
<accession>A0A318NCU7</accession>
<dbReference type="PROSITE" id="PS51704">
    <property type="entry name" value="GP_PDE"/>
    <property type="match status" value="1"/>
</dbReference>
<dbReference type="InterPro" id="IPR030395">
    <property type="entry name" value="GP_PDE_dom"/>
</dbReference>
<dbReference type="GO" id="GO:0006629">
    <property type="term" value="P:lipid metabolic process"/>
    <property type="evidence" value="ECO:0007669"/>
    <property type="project" value="InterPro"/>
</dbReference>
<dbReference type="AlphaFoldDB" id="A0A318NCU7"/>
<evidence type="ECO:0000259" key="2">
    <source>
        <dbReference type="PROSITE" id="PS51704"/>
    </source>
</evidence>
<keyword evidence="4" id="KW-1185">Reference proteome</keyword>
<feature type="domain" description="GP-PDE" evidence="2">
    <location>
        <begin position="56"/>
        <end position="301"/>
    </location>
</feature>
<dbReference type="PANTHER" id="PTHR46211:SF1">
    <property type="entry name" value="GLYCEROPHOSPHODIESTER PHOSPHODIESTERASE, CYTOPLASMIC"/>
    <property type="match status" value="1"/>
</dbReference>
<gene>
    <name evidence="3" type="ORF">C7C45_26305</name>
</gene>
<reference evidence="3 4" key="1">
    <citation type="submission" date="2018-03" db="EMBL/GenBank/DDBJ databases">
        <title>Bioinformatic expansion and discovery of thiopeptide antibiotics.</title>
        <authorList>
            <person name="Schwalen C.J."/>
            <person name="Hudson G.A."/>
            <person name="Mitchell D.A."/>
        </authorList>
    </citation>
    <scope>NUCLEOTIDE SEQUENCE [LARGE SCALE GENOMIC DNA]</scope>
    <source>
        <strain evidence="3 4">NRRL 8041</strain>
    </source>
</reference>
<evidence type="ECO:0000313" key="4">
    <source>
        <dbReference type="Proteomes" id="UP000248333"/>
    </source>
</evidence>
<feature type="region of interest" description="Disordered" evidence="1">
    <location>
        <begin position="24"/>
        <end position="48"/>
    </location>
</feature>
<proteinExistence type="predicted"/>
<dbReference type="EMBL" id="PYBV01000036">
    <property type="protein sequence ID" value="PYC66230.1"/>
    <property type="molecule type" value="Genomic_DNA"/>
</dbReference>
<comment type="caution">
    <text evidence="3">The sequence shown here is derived from an EMBL/GenBank/DDBJ whole genome shotgun (WGS) entry which is preliminary data.</text>
</comment>
<dbReference type="PANTHER" id="PTHR46211">
    <property type="entry name" value="GLYCEROPHOSPHORYL DIESTER PHOSPHODIESTERASE"/>
    <property type="match status" value="1"/>
</dbReference>
<evidence type="ECO:0000256" key="1">
    <source>
        <dbReference type="SAM" id="MobiDB-lite"/>
    </source>
</evidence>
<name>A0A318NCU7_9ACTN</name>
<dbReference type="Gene3D" id="3.20.20.190">
    <property type="entry name" value="Phosphatidylinositol (PI) phosphodiesterase"/>
    <property type="match status" value="1"/>
</dbReference>
<protein>
    <submittedName>
        <fullName evidence="3">Glycerophosphodiester phosphodiesterase</fullName>
    </submittedName>
</protein>
<dbReference type="Pfam" id="PF03009">
    <property type="entry name" value="GDPD"/>
    <property type="match status" value="1"/>
</dbReference>
<feature type="compositionally biased region" description="Basic and acidic residues" evidence="1">
    <location>
        <begin position="27"/>
        <end position="37"/>
    </location>
</feature>
<sequence length="301" mass="33037">MSTVDGPPKAFAGRLIVRRAAMNHRASRTEELPEHDGVGPAAQGERVASDDRWLRETPIAHRGLTGDNRPANSLAAFEAAAGEGYACELDVQLTRAGELVVVHDHELTELTGQSTRTAELTPADRQRLRLNGTDQRIPTLAEVLERVAGRVPLLIELKRPSLSLNFDLVDEVFRQTAGYPGRYAVESFDPLLVAALRVAVLRMPSDRRVPVGRICGLLRTAGPVTRMVGRSMVSNLVSRPDFLAYEVGGFPSGLTAWWRRRGVPVIAWPVVSPDQELFARQFADNIVFSGYRPSRGKDLAS</sequence>
<dbReference type="InterPro" id="IPR017946">
    <property type="entry name" value="PLC-like_Pdiesterase_TIM-brl"/>
</dbReference>
<dbReference type="Proteomes" id="UP000248333">
    <property type="component" value="Unassembled WGS sequence"/>
</dbReference>
<evidence type="ECO:0000313" key="3">
    <source>
        <dbReference type="EMBL" id="PYC66230.1"/>
    </source>
</evidence>